<keyword evidence="1 3" id="KW-0436">Ligase</keyword>
<dbReference type="RefSeq" id="WP_242937388.1">
    <property type="nucleotide sequence ID" value="NZ_CP094326.1"/>
</dbReference>
<dbReference type="PANTHER" id="PTHR12835">
    <property type="entry name" value="BIOTIN PROTEIN LIGASE"/>
    <property type="match status" value="1"/>
</dbReference>
<dbReference type="GO" id="GO:0004077">
    <property type="term" value="F:biotin--[biotin carboxyl-carrier protein] ligase activity"/>
    <property type="evidence" value="ECO:0007669"/>
    <property type="project" value="UniProtKB-EC"/>
</dbReference>
<name>A0ABY3YMC1_9FLAO</name>
<organism evidence="3 4">
    <name type="scientific">Zhouia spongiae</name>
    <dbReference type="NCBI Taxonomy" id="2202721"/>
    <lineage>
        <taxon>Bacteria</taxon>
        <taxon>Pseudomonadati</taxon>
        <taxon>Bacteroidota</taxon>
        <taxon>Flavobacteriia</taxon>
        <taxon>Flavobacteriales</taxon>
        <taxon>Flavobacteriaceae</taxon>
        <taxon>Zhouia</taxon>
    </lineage>
</organism>
<dbReference type="SUPFAM" id="SSF55681">
    <property type="entry name" value="Class II aaRS and biotin synthetases"/>
    <property type="match status" value="1"/>
</dbReference>
<dbReference type="PROSITE" id="PS51733">
    <property type="entry name" value="BPL_LPL_CATALYTIC"/>
    <property type="match status" value="1"/>
</dbReference>
<reference evidence="3 4" key="1">
    <citation type="journal article" date="2018" name="Int. J. Syst. Evol. Microbiol.">
        <title>Zhouia spongiae sp. nov., isolated from a marine sponge.</title>
        <authorList>
            <person name="Zhuang L."/>
            <person name="Lin B."/>
            <person name="Qin F."/>
            <person name="Luo L."/>
        </authorList>
    </citation>
    <scope>NUCLEOTIDE SEQUENCE [LARGE SCALE GENOMIC DNA]</scope>
    <source>
        <strain evidence="3 4">HN-Y44</strain>
    </source>
</reference>
<gene>
    <name evidence="3" type="ORF">MQE36_01230</name>
</gene>
<evidence type="ECO:0000313" key="4">
    <source>
        <dbReference type="Proteomes" id="UP000829476"/>
    </source>
</evidence>
<evidence type="ECO:0000259" key="2">
    <source>
        <dbReference type="PROSITE" id="PS51733"/>
    </source>
</evidence>
<proteinExistence type="predicted"/>
<dbReference type="CDD" id="cd16442">
    <property type="entry name" value="BPL"/>
    <property type="match status" value="1"/>
</dbReference>
<accession>A0ABY3YMC1</accession>
<dbReference type="NCBIfam" id="TIGR00121">
    <property type="entry name" value="birA_ligase"/>
    <property type="match status" value="1"/>
</dbReference>
<dbReference type="PANTHER" id="PTHR12835:SF5">
    <property type="entry name" value="BIOTIN--PROTEIN LIGASE"/>
    <property type="match status" value="1"/>
</dbReference>
<keyword evidence="4" id="KW-1185">Reference proteome</keyword>
<dbReference type="Proteomes" id="UP000829476">
    <property type="component" value="Chromosome"/>
</dbReference>
<dbReference type="EC" id="6.3.4.15" evidence="3"/>
<sequence>MKIIKLDAIDSTNSFLRQLSTINKVDDFTTVIAKHQTSGKGQMGAAWKVEEGKNLTTSVFKRISCLRNEELFYVSMAVSLAVYDSLKKFLIPDLAIKWPNDILSGDKKICGILIESVVKGRDLEAAIIGIGLNVNQTGFDNLPQASSLKAITGIQYNVDELLQEILVHLQHYALFIEEKEFDVLKVKYEEKLFRKNKPSTFKDKEGRLFMGFIKGVSESGKLILRLEDEVFREFDLKEVRLLY</sequence>
<evidence type="ECO:0000313" key="3">
    <source>
        <dbReference type="EMBL" id="UNY98986.1"/>
    </source>
</evidence>
<protein>
    <submittedName>
        <fullName evidence="3">Biotin--[acetyl-CoA-carboxylase] ligase</fullName>
        <ecNumber evidence="3">6.3.4.15</ecNumber>
    </submittedName>
</protein>
<evidence type="ECO:0000256" key="1">
    <source>
        <dbReference type="ARBA" id="ARBA00022598"/>
    </source>
</evidence>
<dbReference type="InterPro" id="IPR004143">
    <property type="entry name" value="BPL_LPL_catalytic"/>
</dbReference>
<dbReference type="Pfam" id="PF03099">
    <property type="entry name" value="BPL_LplA_LipB"/>
    <property type="match status" value="1"/>
</dbReference>
<dbReference type="InterPro" id="IPR045864">
    <property type="entry name" value="aa-tRNA-synth_II/BPL/LPL"/>
</dbReference>
<dbReference type="InterPro" id="IPR004408">
    <property type="entry name" value="Biotin_CoA_COase_ligase"/>
</dbReference>
<feature type="domain" description="BPL/LPL catalytic" evidence="2">
    <location>
        <begin position="1"/>
        <end position="177"/>
    </location>
</feature>
<dbReference type="EMBL" id="CP094326">
    <property type="protein sequence ID" value="UNY98986.1"/>
    <property type="molecule type" value="Genomic_DNA"/>
</dbReference>
<dbReference type="Gene3D" id="3.30.930.10">
    <property type="entry name" value="Bira Bifunctional Protein, Domain 2"/>
    <property type="match status" value="1"/>
</dbReference>